<reference evidence="2" key="1">
    <citation type="submission" date="2022-01" db="EMBL/GenBank/DDBJ databases">
        <authorList>
            <person name="Braso-Vives M."/>
        </authorList>
    </citation>
    <scope>NUCLEOTIDE SEQUENCE</scope>
</reference>
<accession>A0A8J9YV71</accession>
<feature type="region of interest" description="Disordered" evidence="1">
    <location>
        <begin position="92"/>
        <end position="134"/>
    </location>
</feature>
<sequence>MNDKSEKSVAVVRTEELSDNAFNPNGDTETAVTTNTDVNENDYGTGKHTFDICNVKKEASGYPSPCSNMHQAEDDIVEEPACKRHCASLRTDHDAEEMSTSRVSFETTSLMEDASTPQPRQTTCASVQIPMLKR</sequence>
<proteinExistence type="predicted"/>
<dbReference type="Proteomes" id="UP000838412">
    <property type="component" value="Chromosome 12"/>
</dbReference>
<evidence type="ECO:0000256" key="1">
    <source>
        <dbReference type="SAM" id="MobiDB-lite"/>
    </source>
</evidence>
<dbReference type="EMBL" id="OV696697">
    <property type="protein sequence ID" value="CAH1242329.1"/>
    <property type="molecule type" value="Genomic_DNA"/>
</dbReference>
<feature type="region of interest" description="Disordered" evidence="1">
    <location>
        <begin position="18"/>
        <end position="45"/>
    </location>
</feature>
<gene>
    <name evidence="2" type="primary">Hypp6580</name>
    <name evidence="2" type="ORF">BLAG_LOCUS5629</name>
</gene>
<keyword evidence="3" id="KW-1185">Reference proteome</keyword>
<protein>
    <submittedName>
        <fullName evidence="2">Hypp6580 protein</fullName>
    </submittedName>
</protein>
<dbReference type="AlphaFoldDB" id="A0A8J9YV71"/>
<feature type="compositionally biased region" description="Polar residues" evidence="1">
    <location>
        <begin position="98"/>
        <end position="126"/>
    </location>
</feature>
<evidence type="ECO:0000313" key="3">
    <source>
        <dbReference type="Proteomes" id="UP000838412"/>
    </source>
</evidence>
<evidence type="ECO:0000313" key="2">
    <source>
        <dbReference type="EMBL" id="CAH1242329.1"/>
    </source>
</evidence>
<name>A0A8J9YV71_BRALA</name>
<organism evidence="2 3">
    <name type="scientific">Branchiostoma lanceolatum</name>
    <name type="common">Common lancelet</name>
    <name type="synonym">Amphioxus lanceolatum</name>
    <dbReference type="NCBI Taxonomy" id="7740"/>
    <lineage>
        <taxon>Eukaryota</taxon>
        <taxon>Metazoa</taxon>
        <taxon>Chordata</taxon>
        <taxon>Cephalochordata</taxon>
        <taxon>Leptocardii</taxon>
        <taxon>Amphioxiformes</taxon>
        <taxon>Branchiostomatidae</taxon>
        <taxon>Branchiostoma</taxon>
    </lineage>
</organism>
<feature type="compositionally biased region" description="Polar residues" evidence="1">
    <location>
        <begin position="20"/>
        <end position="38"/>
    </location>
</feature>